<dbReference type="PANTHER" id="PTHR30349">
    <property type="entry name" value="PHAGE INTEGRASE-RELATED"/>
    <property type="match status" value="1"/>
</dbReference>
<gene>
    <name evidence="5" type="ORF">B7G68_02360</name>
</gene>
<dbReference type="InterPro" id="IPR050090">
    <property type="entry name" value="Tyrosine_recombinase_XerCD"/>
</dbReference>
<dbReference type="EMBL" id="CP027850">
    <property type="protein sequence ID" value="AVQ00804.1"/>
    <property type="molecule type" value="Genomic_DNA"/>
</dbReference>
<keyword evidence="2" id="KW-0233">DNA recombination</keyword>
<dbReference type="InterPro" id="IPR011010">
    <property type="entry name" value="DNA_brk_join_enz"/>
</dbReference>
<dbReference type="Proteomes" id="UP000240527">
    <property type="component" value="Chromosome"/>
</dbReference>
<dbReference type="InterPro" id="IPR013762">
    <property type="entry name" value="Integrase-like_cat_sf"/>
</dbReference>
<name>A0ABM6TCX8_9CAUL</name>
<keyword evidence="6" id="KW-1185">Reference proteome</keyword>
<dbReference type="PROSITE" id="PS51898">
    <property type="entry name" value="TYR_RECOMBINASE"/>
    <property type="match status" value="1"/>
</dbReference>
<dbReference type="RefSeq" id="WP_013077642.1">
    <property type="nucleotide sequence ID" value="NZ_CP027850.1"/>
</dbReference>
<accession>A0ABM6TCX8</accession>
<reference evidence="5 6" key="1">
    <citation type="journal article" date="2015" name="Biotechnol. Bioeng.">
        <title>Genome sequence and phenotypic characterization of Caulobacter segnis.</title>
        <authorList>
            <person name="Patel S."/>
            <person name="Fletcher B."/>
            <person name="Scott D.C."/>
            <person name="Ely B."/>
        </authorList>
    </citation>
    <scope>NUCLEOTIDE SEQUENCE [LARGE SCALE GENOMIC DNA]</scope>
    <source>
        <strain evidence="5 6">TK0059</strain>
    </source>
</reference>
<keyword evidence="1" id="KW-0229">DNA integration</keyword>
<feature type="domain" description="Tyr recombinase" evidence="4">
    <location>
        <begin position="177"/>
        <end position="361"/>
    </location>
</feature>
<dbReference type="SUPFAM" id="SSF56349">
    <property type="entry name" value="DNA breaking-rejoining enzymes"/>
    <property type="match status" value="1"/>
</dbReference>
<sequence>MSVYKPAKSRFYQYDFQYKGKRYTGSTSVATMRKAEEVERKVRADVALGLYDDQAGMTLDEAAGQWWEEVGKHLRTARDVERRLEILLRLMGPETRLVDITTRKVSTAIEKRRSETFQKAPDRPGKPAKRYPIKNATVNGDIIGMLRRILRRAETIWEVKPIPKISWRALTLKEPEPEVRLYTEAQQQAWLDQCDPVTRTALSLLLTYGLRLGELFFPPSAFDPSGPRLVINKRKRGALLLPLRQDHADDIAARVAVAINEGLETVWFEELVIPAAGKRERRVMYIPLTYGGIQARMRTAAKRAGLNMPRLIHGTRHHAGTMMLAKSGNLKLAQQLLGHADIKSTMRYAHAMDGALRNVLENLDPVRKSPDSPEPVVRRRSRSIKS</sequence>
<organism evidence="5 6">
    <name type="scientific">Caulobacter segnis</name>
    <dbReference type="NCBI Taxonomy" id="88688"/>
    <lineage>
        <taxon>Bacteria</taxon>
        <taxon>Pseudomonadati</taxon>
        <taxon>Pseudomonadota</taxon>
        <taxon>Alphaproteobacteria</taxon>
        <taxon>Caulobacterales</taxon>
        <taxon>Caulobacteraceae</taxon>
        <taxon>Caulobacter</taxon>
    </lineage>
</organism>
<dbReference type="Pfam" id="PF00589">
    <property type="entry name" value="Phage_integrase"/>
    <property type="match status" value="1"/>
</dbReference>
<feature type="region of interest" description="Disordered" evidence="3">
    <location>
        <begin position="364"/>
        <end position="386"/>
    </location>
</feature>
<evidence type="ECO:0000313" key="5">
    <source>
        <dbReference type="EMBL" id="AVQ00804.1"/>
    </source>
</evidence>
<evidence type="ECO:0000256" key="1">
    <source>
        <dbReference type="ARBA" id="ARBA00022908"/>
    </source>
</evidence>
<dbReference type="InterPro" id="IPR002104">
    <property type="entry name" value="Integrase_catalytic"/>
</dbReference>
<evidence type="ECO:0000259" key="4">
    <source>
        <dbReference type="PROSITE" id="PS51898"/>
    </source>
</evidence>
<evidence type="ECO:0000256" key="2">
    <source>
        <dbReference type="ARBA" id="ARBA00023172"/>
    </source>
</evidence>
<protein>
    <submittedName>
        <fullName evidence="5">Integrase</fullName>
    </submittedName>
</protein>
<dbReference type="Gene3D" id="1.10.443.10">
    <property type="entry name" value="Intergrase catalytic core"/>
    <property type="match status" value="1"/>
</dbReference>
<proteinExistence type="predicted"/>
<evidence type="ECO:0000313" key="6">
    <source>
        <dbReference type="Proteomes" id="UP000240527"/>
    </source>
</evidence>
<dbReference type="PANTHER" id="PTHR30349:SF64">
    <property type="entry name" value="PROPHAGE INTEGRASE INTD-RELATED"/>
    <property type="match status" value="1"/>
</dbReference>
<evidence type="ECO:0000256" key="3">
    <source>
        <dbReference type="SAM" id="MobiDB-lite"/>
    </source>
</evidence>